<name>A0AAN6RYH6_9PEZI</name>
<comment type="caution">
    <text evidence="1">The sequence shown here is derived from an EMBL/GenBank/DDBJ whole genome shotgun (WGS) entry which is preliminary data.</text>
</comment>
<proteinExistence type="predicted"/>
<reference evidence="2" key="1">
    <citation type="journal article" date="2023" name="Mol. Phylogenet. Evol.">
        <title>Genome-scale phylogeny and comparative genomics of the fungal order Sordariales.</title>
        <authorList>
            <person name="Hensen N."/>
            <person name="Bonometti L."/>
            <person name="Westerberg I."/>
            <person name="Brannstrom I.O."/>
            <person name="Guillou S."/>
            <person name="Cros-Aarteil S."/>
            <person name="Calhoun S."/>
            <person name="Haridas S."/>
            <person name="Kuo A."/>
            <person name="Mondo S."/>
            <person name="Pangilinan J."/>
            <person name="Riley R."/>
            <person name="LaButti K."/>
            <person name="Andreopoulos B."/>
            <person name="Lipzen A."/>
            <person name="Chen C."/>
            <person name="Yan M."/>
            <person name="Daum C."/>
            <person name="Ng V."/>
            <person name="Clum A."/>
            <person name="Steindorff A."/>
            <person name="Ohm R.A."/>
            <person name="Martin F."/>
            <person name="Silar P."/>
            <person name="Natvig D.O."/>
            <person name="Lalanne C."/>
            <person name="Gautier V."/>
            <person name="Ament-Velasquez S.L."/>
            <person name="Kruys A."/>
            <person name="Hutchinson M.I."/>
            <person name="Powell A.J."/>
            <person name="Barry K."/>
            <person name="Miller A.N."/>
            <person name="Grigoriev I.V."/>
            <person name="Debuchy R."/>
            <person name="Gladieux P."/>
            <person name="Hiltunen Thoren M."/>
            <person name="Johannesson H."/>
        </authorList>
    </citation>
    <scope>NUCLEOTIDE SEQUENCE [LARGE SCALE GENOMIC DNA]</scope>
    <source>
        <strain evidence="2">CBS 340.73</strain>
    </source>
</reference>
<evidence type="ECO:0000313" key="2">
    <source>
        <dbReference type="Proteomes" id="UP001303473"/>
    </source>
</evidence>
<dbReference type="Proteomes" id="UP001303473">
    <property type="component" value="Unassembled WGS sequence"/>
</dbReference>
<gene>
    <name evidence="1" type="ORF">QBC46DRAFT_402324</name>
</gene>
<evidence type="ECO:0000313" key="1">
    <source>
        <dbReference type="EMBL" id="KAK3933453.1"/>
    </source>
</evidence>
<dbReference type="AlphaFoldDB" id="A0AAN6RYH6"/>
<dbReference type="EMBL" id="MU854231">
    <property type="protein sequence ID" value="KAK3933453.1"/>
    <property type="molecule type" value="Genomic_DNA"/>
</dbReference>
<protein>
    <submittedName>
        <fullName evidence="1">Uncharacterized protein</fullName>
    </submittedName>
</protein>
<sequence length="332" mass="38211">MTTTNIFRPEHTHPLKLVVSTHIEQRFYARRSRLEDACIRYYPVLISILAHLSGSDAAVLLAVTGLYYNPQWAGIKTRFVNLQRDISEHSKWIDQMVLNGHKALLVGSDLDAWVARLRYPLTCKRCSTLRVWLAVRVRYGVDDEFNMRRRTKESAYFMITREGDVAWGPSRSTRQLRKNSFWTENNVIPIPHNTDIEELLFSSVIWRGTDIPNENGVELVWAQTSSAGRLPIVNMCPTQWGDQGQDRGQDYWHRNKLAMAKCDHMAPGAALKEESHRGSVFRLPYFDLSTLEYSETVHLREITQPDLLAFAIILECEPGPTDVANKLHGIFW</sequence>
<organism evidence="1 2">
    <name type="scientific">Diplogelasinospora grovesii</name>
    <dbReference type="NCBI Taxonomy" id="303347"/>
    <lineage>
        <taxon>Eukaryota</taxon>
        <taxon>Fungi</taxon>
        <taxon>Dikarya</taxon>
        <taxon>Ascomycota</taxon>
        <taxon>Pezizomycotina</taxon>
        <taxon>Sordariomycetes</taxon>
        <taxon>Sordariomycetidae</taxon>
        <taxon>Sordariales</taxon>
        <taxon>Diplogelasinosporaceae</taxon>
        <taxon>Diplogelasinospora</taxon>
    </lineage>
</organism>
<keyword evidence="2" id="KW-1185">Reference proteome</keyword>
<accession>A0AAN6RYH6</accession>